<dbReference type="Proteomes" id="UP000076744">
    <property type="component" value="Unassembled WGS sequence"/>
</dbReference>
<dbReference type="OrthoDB" id="5417811at2759"/>
<protein>
    <submittedName>
        <fullName evidence="3">Uncharacterized protein</fullName>
    </submittedName>
</protein>
<dbReference type="GeneID" id="30020730"/>
<dbReference type="AlphaFoldDB" id="A0A167XJ03"/>
<evidence type="ECO:0000313" key="3">
    <source>
        <dbReference type="EMBL" id="OAA65028.1"/>
    </source>
</evidence>
<accession>A0A167XJ03</accession>
<sequence>MERGAASHELSQTSTVGDTIPPDDTHTPRSARVLPRPLEVLRQTGSEVRDDSGAPETPKSPEATTSGDRLHQRLGSASITSIVEPPVSEVIEPSPAVVAGTINLAQDIEAQPRPQDSRRSRRRGIVEKMQCDRKKQFLFCLPWVKSARVRVALMHALTSGLRQDSTNHKAGTDLGLSLTQHIQTSELTILLLLIIVVSTVFFCYNMIRLCVAVRRGDRPAAANRGRQAMNPADLLRTGYAMPRRPIRVVLAQDEEMAGREAVTNSVTPPAYGFWRESVRLDPDRLYWQRNEAATREEPIPEAEPEQAQASGGRRPPSYVSEDGVSYVVDAMTASSTSTVMTMPTAGRGQTA</sequence>
<evidence type="ECO:0000256" key="2">
    <source>
        <dbReference type="SAM" id="Phobius"/>
    </source>
</evidence>
<keyword evidence="2" id="KW-0472">Membrane</keyword>
<gene>
    <name evidence="3" type="ORF">ISF_04438</name>
</gene>
<evidence type="ECO:0000313" key="4">
    <source>
        <dbReference type="Proteomes" id="UP000076744"/>
    </source>
</evidence>
<dbReference type="EMBL" id="AZHB01000009">
    <property type="protein sequence ID" value="OAA65028.1"/>
    <property type="molecule type" value="Genomic_DNA"/>
</dbReference>
<feature type="transmembrane region" description="Helical" evidence="2">
    <location>
        <begin position="187"/>
        <end position="207"/>
    </location>
</feature>
<keyword evidence="4" id="KW-1185">Reference proteome</keyword>
<name>A0A167XJ03_CORFA</name>
<keyword evidence="2" id="KW-0812">Transmembrane</keyword>
<dbReference type="RefSeq" id="XP_018705000.1">
    <property type="nucleotide sequence ID" value="XM_018848044.1"/>
</dbReference>
<feature type="region of interest" description="Disordered" evidence="1">
    <location>
        <begin position="1"/>
        <end position="71"/>
    </location>
</feature>
<feature type="region of interest" description="Disordered" evidence="1">
    <location>
        <begin position="292"/>
        <end position="321"/>
    </location>
</feature>
<reference evidence="3 4" key="1">
    <citation type="journal article" date="2016" name="Genome Biol. Evol.">
        <title>Divergent and convergent evolution of fungal pathogenicity.</title>
        <authorList>
            <person name="Shang Y."/>
            <person name="Xiao G."/>
            <person name="Zheng P."/>
            <person name="Cen K."/>
            <person name="Zhan S."/>
            <person name="Wang C."/>
        </authorList>
    </citation>
    <scope>NUCLEOTIDE SEQUENCE [LARGE SCALE GENOMIC DNA]</scope>
    <source>
        <strain evidence="3 4">ARSEF 2679</strain>
    </source>
</reference>
<organism evidence="3 4">
    <name type="scientific">Cordyceps fumosorosea (strain ARSEF 2679)</name>
    <name type="common">Isaria fumosorosea</name>
    <dbReference type="NCBI Taxonomy" id="1081104"/>
    <lineage>
        <taxon>Eukaryota</taxon>
        <taxon>Fungi</taxon>
        <taxon>Dikarya</taxon>
        <taxon>Ascomycota</taxon>
        <taxon>Pezizomycotina</taxon>
        <taxon>Sordariomycetes</taxon>
        <taxon>Hypocreomycetidae</taxon>
        <taxon>Hypocreales</taxon>
        <taxon>Cordycipitaceae</taxon>
        <taxon>Cordyceps</taxon>
    </lineage>
</organism>
<comment type="caution">
    <text evidence="3">The sequence shown here is derived from an EMBL/GenBank/DDBJ whole genome shotgun (WGS) entry which is preliminary data.</text>
</comment>
<keyword evidence="2" id="KW-1133">Transmembrane helix</keyword>
<evidence type="ECO:0000256" key="1">
    <source>
        <dbReference type="SAM" id="MobiDB-lite"/>
    </source>
</evidence>
<proteinExistence type="predicted"/>